<dbReference type="InterPro" id="IPR000212">
    <property type="entry name" value="DNA_helicase_UvrD/REP"/>
</dbReference>
<dbReference type="PROSITE" id="PS51217">
    <property type="entry name" value="UVRD_HELICASE_CTER"/>
    <property type="match status" value="1"/>
</dbReference>
<evidence type="ECO:0000256" key="3">
    <source>
        <dbReference type="ARBA" id="ARBA00022763"/>
    </source>
</evidence>
<dbReference type="RefSeq" id="WP_123305421.1">
    <property type="nucleotide sequence ID" value="NZ_RKHK01000001.1"/>
</dbReference>
<dbReference type="GO" id="GO:0005524">
    <property type="term" value="F:ATP binding"/>
    <property type="evidence" value="ECO:0007669"/>
    <property type="project" value="UniProtKB-UniRule"/>
</dbReference>
<comment type="caution">
    <text evidence="17">The sequence shown here is derived from an EMBL/GenBank/DDBJ whole genome shotgun (WGS) entry which is preliminary data.</text>
</comment>
<dbReference type="InterPro" id="IPR027417">
    <property type="entry name" value="P-loop_NTPase"/>
</dbReference>
<comment type="catalytic activity">
    <reaction evidence="13">
        <text>ATP + H2O = ADP + phosphate + H(+)</text>
        <dbReference type="Rhea" id="RHEA:13065"/>
        <dbReference type="ChEBI" id="CHEBI:15377"/>
        <dbReference type="ChEBI" id="CHEBI:15378"/>
        <dbReference type="ChEBI" id="CHEBI:30616"/>
        <dbReference type="ChEBI" id="CHEBI:43474"/>
        <dbReference type="ChEBI" id="CHEBI:456216"/>
        <dbReference type="EC" id="5.6.2.4"/>
    </reaction>
</comment>
<evidence type="ECO:0000313" key="18">
    <source>
        <dbReference type="Proteomes" id="UP000280668"/>
    </source>
</evidence>
<dbReference type="Pfam" id="PF13361">
    <property type="entry name" value="UvrD_C"/>
    <property type="match status" value="1"/>
</dbReference>
<evidence type="ECO:0000256" key="5">
    <source>
        <dbReference type="ARBA" id="ARBA00022806"/>
    </source>
</evidence>
<name>A0A3N2BEP8_9MICO</name>
<evidence type="ECO:0000256" key="7">
    <source>
        <dbReference type="ARBA" id="ARBA00022840"/>
    </source>
</evidence>
<evidence type="ECO:0000259" key="16">
    <source>
        <dbReference type="PROSITE" id="PS51217"/>
    </source>
</evidence>
<dbReference type="EMBL" id="RKHK01000001">
    <property type="protein sequence ID" value="ROR73712.1"/>
    <property type="molecule type" value="Genomic_DNA"/>
</dbReference>
<accession>A0A3N2BEP8</accession>
<keyword evidence="9" id="KW-0234">DNA repair</keyword>
<dbReference type="InterPro" id="IPR014017">
    <property type="entry name" value="DNA_helicase_UvrD-like_C"/>
</dbReference>
<dbReference type="GO" id="GO:0033202">
    <property type="term" value="C:DNA helicase complex"/>
    <property type="evidence" value="ECO:0007669"/>
    <property type="project" value="TreeGrafter"/>
</dbReference>
<evidence type="ECO:0000256" key="1">
    <source>
        <dbReference type="ARBA" id="ARBA00022722"/>
    </source>
</evidence>
<dbReference type="InterPro" id="IPR011335">
    <property type="entry name" value="Restrct_endonuc-II-like"/>
</dbReference>
<keyword evidence="5 14" id="KW-0347">Helicase</keyword>
<dbReference type="GO" id="GO:0004527">
    <property type="term" value="F:exonuclease activity"/>
    <property type="evidence" value="ECO:0007669"/>
    <property type="project" value="UniProtKB-KW"/>
</dbReference>
<dbReference type="GO" id="GO:0003677">
    <property type="term" value="F:DNA binding"/>
    <property type="evidence" value="ECO:0007669"/>
    <property type="project" value="UniProtKB-KW"/>
</dbReference>
<keyword evidence="18" id="KW-1185">Reference proteome</keyword>
<gene>
    <name evidence="17" type="ORF">EDD31_2100</name>
</gene>
<dbReference type="EC" id="5.6.2.4" evidence="12"/>
<keyword evidence="4 14" id="KW-0378">Hydrolase</keyword>
<dbReference type="OrthoDB" id="4812256at2"/>
<reference evidence="17 18" key="1">
    <citation type="submission" date="2018-11" db="EMBL/GenBank/DDBJ databases">
        <title>Sequencing the genomes of 1000 actinobacteria strains.</title>
        <authorList>
            <person name="Klenk H.-P."/>
        </authorList>
    </citation>
    <scope>NUCLEOTIDE SEQUENCE [LARGE SCALE GENOMIC DNA]</scope>
    <source>
        <strain evidence="17 18">DSM 11294</strain>
    </source>
</reference>
<proteinExistence type="predicted"/>
<evidence type="ECO:0000256" key="10">
    <source>
        <dbReference type="ARBA" id="ARBA00023235"/>
    </source>
</evidence>
<keyword evidence="8" id="KW-0238">DNA-binding</keyword>
<dbReference type="SUPFAM" id="SSF52540">
    <property type="entry name" value="P-loop containing nucleoside triphosphate hydrolases"/>
    <property type="match status" value="1"/>
</dbReference>
<protein>
    <recommendedName>
        <fullName evidence="12">DNA 3'-5' helicase</fullName>
        <ecNumber evidence="12">5.6.2.4</ecNumber>
    </recommendedName>
</protein>
<feature type="domain" description="UvrD-like helicase ATP-binding" evidence="15">
    <location>
        <begin position="30"/>
        <end position="371"/>
    </location>
</feature>
<evidence type="ECO:0000259" key="15">
    <source>
        <dbReference type="PROSITE" id="PS51198"/>
    </source>
</evidence>
<keyword evidence="7 14" id="KW-0067">ATP-binding</keyword>
<dbReference type="Pfam" id="PF12705">
    <property type="entry name" value="PDDEXK_1"/>
    <property type="match status" value="1"/>
</dbReference>
<organism evidence="17 18">
    <name type="scientific">Bogoriella caseilytica</name>
    <dbReference type="NCBI Taxonomy" id="56055"/>
    <lineage>
        <taxon>Bacteria</taxon>
        <taxon>Bacillati</taxon>
        <taxon>Actinomycetota</taxon>
        <taxon>Actinomycetes</taxon>
        <taxon>Micrococcales</taxon>
        <taxon>Bogoriellaceae</taxon>
        <taxon>Bogoriella</taxon>
    </lineage>
</organism>
<dbReference type="InterPro" id="IPR038726">
    <property type="entry name" value="PDDEXK_AddAB-type"/>
</dbReference>
<evidence type="ECO:0000313" key="17">
    <source>
        <dbReference type="EMBL" id="ROR73712.1"/>
    </source>
</evidence>
<evidence type="ECO:0000256" key="14">
    <source>
        <dbReference type="PROSITE-ProRule" id="PRU00560"/>
    </source>
</evidence>
<dbReference type="PANTHER" id="PTHR11070:SF55">
    <property type="entry name" value="DNA 3'-5' HELICASE"/>
    <property type="match status" value="1"/>
</dbReference>
<evidence type="ECO:0000256" key="12">
    <source>
        <dbReference type="ARBA" id="ARBA00034808"/>
    </source>
</evidence>
<evidence type="ECO:0000256" key="4">
    <source>
        <dbReference type="ARBA" id="ARBA00022801"/>
    </source>
</evidence>
<keyword evidence="2 14" id="KW-0547">Nucleotide-binding</keyword>
<dbReference type="CDD" id="cd17932">
    <property type="entry name" value="DEXQc_UvrD"/>
    <property type="match status" value="1"/>
</dbReference>
<dbReference type="InterPro" id="IPR014016">
    <property type="entry name" value="UvrD-like_ATP-bd"/>
</dbReference>
<dbReference type="PANTHER" id="PTHR11070">
    <property type="entry name" value="UVRD / RECB / PCRA DNA HELICASE FAMILY MEMBER"/>
    <property type="match status" value="1"/>
</dbReference>
<dbReference type="InterPro" id="IPR011604">
    <property type="entry name" value="PDDEXK-like_dom_sf"/>
</dbReference>
<dbReference type="Pfam" id="PF00580">
    <property type="entry name" value="UvrD-helicase"/>
    <property type="match status" value="1"/>
</dbReference>
<evidence type="ECO:0000256" key="11">
    <source>
        <dbReference type="ARBA" id="ARBA00034617"/>
    </source>
</evidence>
<keyword evidence="3" id="KW-0227">DNA damage</keyword>
<feature type="domain" description="UvrD-like helicase C-terminal" evidence="16">
    <location>
        <begin position="372"/>
        <end position="661"/>
    </location>
</feature>
<dbReference type="SUPFAM" id="SSF52980">
    <property type="entry name" value="Restriction endonuclease-like"/>
    <property type="match status" value="1"/>
</dbReference>
<dbReference type="GO" id="GO:0043138">
    <property type="term" value="F:3'-5' DNA helicase activity"/>
    <property type="evidence" value="ECO:0007669"/>
    <property type="project" value="UniProtKB-EC"/>
</dbReference>
<dbReference type="AlphaFoldDB" id="A0A3N2BEP8"/>
<sequence>MTSSPTGAASTSAVPETYSPRRIAEILGQHPPTAEQEEVIRAGHGPVLVVAGAGSGKTETMAARVVYLVANGVVRPEEVLGLTFTRKAAAELSQRIRARLSRFQQRIAEIEGGEADQDALAHQPEISTYNSFAAAVAAEHALRVGGDPDAALLTDAGAWQLADRALRSWQDDLATTRKAPALTTALLGLAAGVTENVLSIADARELLEDLLTDLSAKSPAPGSRSKGPAKDVAAAISALAERRELLDLVEAVEQRKRELGLVTFADQVALAARVARQVPEAGAQLRHAYRVVLLDEFQDTSVAQLDFLSHLFGTASGESGHSVTAVGDPNQAIYGWRGASAASLKRFREQFTTADGAPAPTLDLTTAWRNDHGILRLANAVAAPLRATSPFAVRELTARPGAGPGHVRAALASTQPEEAEEVAAFLEQHWRRGQDTAAVLCRNRAQFRPLIEVFEARGVPYRVLGLGGLLTCPEVLDLRAALRVIDDAGRGDQLVRLLTSLNLGAADLHALAGFARSLGREVPLVEALDALTSAEAEAGGLSAAATERVLRLAGQLRRLRGLTQLALPELVRAAEQILGVDLELTARYGPAGRSRLDAFAEVAAGYAQDAAAGALRPTLGAFLDWLDAATEHERGLEGADIAEDEPETDVVQLLTIHAAKGLEWDVVAVPGLVEKQFPNYASKPQDDLSVTDNAWLTSIGELPYPLRQDAADLPSLDVAGAATHQDVAAAREEFRQAAGAHRLSEETRLAYVALTRAKRAMLVSASHFRAGKTPLPPSRFLLAASRLADECRPWAEAPEDGAENPALESERAEWVPDVLGARRPAVEKAARAVLSAEPAELSEDSRDPVVDRWRAEARLLLAERDTREPEEVAIAGRLSASAMMSLMSDPAGFALQRRRPVPAKPTVGARRGTRFHAWIQEYYHRAALIDAEDIISGVEEAVPSDADLVQLREHFAASPWAQRTPVAIETDLLTPVGGTIVRCRIDAVFPDHEHPGGFIVVDWKTGRPPVDAQELAVKEMQLALYRLAWARERQVPLEQVRAAFQYIGHDEPIYAGMLTEDEIVERLAVAAGRPD</sequence>
<dbReference type="PROSITE" id="PS51198">
    <property type="entry name" value="UVRD_HELICASE_ATP_BIND"/>
    <property type="match status" value="1"/>
</dbReference>
<keyword evidence="6" id="KW-0269">Exonuclease</keyword>
<evidence type="ECO:0000256" key="2">
    <source>
        <dbReference type="ARBA" id="ARBA00022741"/>
    </source>
</evidence>
<feature type="binding site" evidence="14">
    <location>
        <begin position="51"/>
        <end position="58"/>
    </location>
    <ligand>
        <name>ATP</name>
        <dbReference type="ChEBI" id="CHEBI:30616"/>
    </ligand>
</feature>
<keyword evidence="1" id="KW-0540">Nuclease</keyword>
<evidence type="ECO:0000256" key="13">
    <source>
        <dbReference type="ARBA" id="ARBA00048988"/>
    </source>
</evidence>
<dbReference type="Gene3D" id="3.90.320.10">
    <property type="match status" value="1"/>
</dbReference>
<dbReference type="Proteomes" id="UP000280668">
    <property type="component" value="Unassembled WGS sequence"/>
</dbReference>
<dbReference type="GO" id="GO:0000725">
    <property type="term" value="P:recombinational repair"/>
    <property type="evidence" value="ECO:0007669"/>
    <property type="project" value="TreeGrafter"/>
</dbReference>
<dbReference type="Gene3D" id="3.40.50.300">
    <property type="entry name" value="P-loop containing nucleotide triphosphate hydrolases"/>
    <property type="match status" value="4"/>
</dbReference>
<evidence type="ECO:0000256" key="8">
    <source>
        <dbReference type="ARBA" id="ARBA00023125"/>
    </source>
</evidence>
<dbReference type="GO" id="GO:0005829">
    <property type="term" value="C:cytosol"/>
    <property type="evidence" value="ECO:0007669"/>
    <property type="project" value="TreeGrafter"/>
</dbReference>
<keyword evidence="10" id="KW-0413">Isomerase</keyword>
<dbReference type="Gene3D" id="1.10.486.10">
    <property type="entry name" value="PCRA, domain 4"/>
    <property type="match status" value="1"/>
</dbReference>
<comment type="catalytic activity">
    <reaction evidence="11">
        <text>Couples ATP hydrolysis with the unwinding of duplex DNA by translocating in the 3'-5' direction.</text>
        <dbReference type="EC" id="5.6.2.4"/>
    </reaction>
</comment>
<evidence type="ECO:0000256" key="6">
    <source>
        <dbReference type="ARBA" id="ARBA00022839"/>
    </source>
</evidence>
<evidence type="ECO:0000256" key="9">
    <source>
        <dbReference type="ARBA" id="ARBA00023204"/>
    </source>
</evidence>